<protein>
    <submittedName>
        <fullName evidence="1">Uncharacterized protein</fullName>
    </submittedName>
</protein>
<reference evidence="1" key="1">
    <citation type="submission" date="2021-01" db="EMBL/GenBank/DDBJ databases">
        <authorList>
            <person name="Corre E."/>
            <person name="Pelletier E."/>
            <person name="Niang G."/>
            <person name="Scheremetjew M."/>
            <person name="Finn R."/>
            <person name="Kale V."/>
            <person name="Holt S."/>
            <person name="Cochrane G."/>
            <person name="Meng A."/>
            <person name="Brown T."/>
            <person name="Cohen L."/>
        </authorList>
    </citation>
    <scope>NUCLEOTIDE SEQUENCE</scope>
    <source>
        <strain evidence="1">CCMP3346</strain>
    </source>
</reference>
<organism evidence="1">
    <name type="scientific">Vitrella brassicaformis</name>
    <dbReference type="NCBI Taxonomy" id="1169539"/>
    <lineage>
        <taxon>Eukaryota</taxon>
        <taxon>Sar</taxon>
        <taxon>Alveolata</taxon>
        <taxon>Colpodellida</taxon>
        <taxon>Vitrellaceae</taxon>
        <taxon>Vitrella</taxon>
    </lineage>
</organism>
<dbReference type="AlphaFoldDB" id="A0A7S1P6Q6"/>
<proteinExistence type="predicted"/>
<dbReference type="EMBL" id="HBGB01030470">
    <property type="protein sequence ID" value="CAD9062781.1"/>
    <property type="molecule type" value="Transcribed_RNA"/>
</dbReference>
<sequence>MQMRAVCAVQVRYHPNSINKRVEKERKHQPGKEKALETPWMDCTCAAYTHTHTHTHTSTRACNAHTDDEPAQWMHFTCPGQPDGCTHTSTLTLSLCLGLSSG</sequence>
<accession>A0A7S1P6Q6</accession>
<gene>
    <name evidence="1" type="ORF">VBRA1451_LOCUS17851</name>
</gene>
<name>A0A7S1P6Q6_9ALVE</name>
<evidence type="ECO:0000313" key="1">
    <source>
        <dbReference type="EMBL" id="CAD9062781.1"/>
    </source>
</evidence>